<dbReference type="RefSeq" id="WP_212690246.1">
    <property type="nucleotide sequence ID" value="NZ_CP058561.1"/>
</dbReference>
<evidence type="ECO:0000256" key="2">
    <source>
        <dbReference type="ARBA" id="ARBA00023002"/>
    </source>
</evidence>
<keyword evidence="3" id="KW-0472">Membrane</keyword>
<keyword evidence="3" id="KW-1133">Transmembrane helix</keyword>
<dbReference type="InterPro" id="IPR036249">
    <property type="entry name" value="Thioredoxin-like_sf"/>
</dbReference>
<keyword evidence="2" id="KW-0560">Oxidoreductase</keyword>
<dbReference type="SUPFAM" id="SSF51905">
    <property type="entry name" value="FAD/NAD(P)-binding domain"/>
    <property type="match status" value="1"/>
</dbReference>
<evidence type="ECO:0000313" key="5">
    <source>
        <dbReference type="EMBL" id="QUH30013.1"/>
    </source>
</evidence>
<organism evidence="5 6">
    <name type="scientific">Vallitalea guaymasensis</name>
    <dbReference type="NCBI Taxonomy" id="1185412"/>
    <lineage>
        <taxon>Bacteria</taxon>
        <taxon>Bacillati</taxon>
        <taxon>Bacillota</taxon>
        <taxon>Clostridia</taxon>
        <taxon>Lachnospirales</taxon>
        <taxon>Vallitaleaceae</taxon>
        <taxon>Vallitalea</taxon>
    </lineage>
</organism>
<dbReference type="Pfam" id="PF07992">
    <property type="entry name" value="Pyr_redox_2"/>
    <property type="match status" value="1"/>
</dbReference>
<feature type="domain" description="FAD/NAD(P)-binding" evidence="4">
    <location>
        <begin position="10"/>
        <end position="300"/>
    </location>
</feature>
<name>A0A8J8MC11_9FIRM</name>
<proteinExistence type="predicted"/>
<accession>A0A8J8MC11</accession>
<dbReference type="Proteomes" id="UP000677305">
    <property type="component" value="Chromosome"/>
</dbReference>
<reference evidence="5 6" key="1">
    <citation type="submission" date="2020-07" db="EMBL/GenBank/DDBJ databases">
        <title>Vallitalea guaymasensis genome.</title>
        <authorList>
            <person name="Postec A."/>
        </authorList>
    </citation>
    <scope>NUCLEOTIDE SEQUENCE [LARGE SCALE GENOMIC DNA]</scope>
    <source>
        <strain evidence="5 6">Ra1766G1</strain>
    </source>
</reference>
<evidence type="ECO:0000259" key="4">
    <source>
        <dbReference type="Pfam" id="PF07992"/>
    </source>
</evidence>
<dbReference type="Gene3D" id="3.40.30.10">
    <property type="entry name" value="Glutaredoxin"/>
    <property type="match status" value="1"/>
</dbReference>
<dbReference type="InterPro" id="IPR023753">
    <property type="entry name" value="FAD/NAD-binding_dom"/>
</dbReference>
<evidence type="ECO:0000256" key="1">
    <source>
        <dbReference type="ARBA" id="ARBA00022630"/>
    </source>
</evidence>
<dbReference type="InterPro" id="IPR036188">
    <property type="entry name" value="FAD/NAD-bd_sf"/>
</dbReference>
<evidence type="ECO:0000256" key="3">
    <source>
        <dbReference type="SAM" id="Phobius"/>
    </source>
</evidence>
<evidence type="ECO:0000313" key="6">
    <source>
        <dbReference type="Proteomes" id="UP000677305"/>
    </source>
</evidence>
<sequence>MPREKRIENYDVVVIGGGAAGLTAAIYSARARLSTLLIEKALVGGLATYTNEIENYPGFPNSPKGEEITNQMKKQAEKMGVKFKLTDVKSVQLEGEEKVVETFRNKFIAKSVVLATGGRPRVTKAKNEEDYLFDKGISFCATCDAAANTGKDVVVIGSGDAAIEEGMFLTKFANKVIVSVMHDEGIMDCNEIAKEAALKNPKMEFIWNTITDSFEGEEHLDTVVLKNLKTGDKIPVKCDTCFEFIGYIPNTEIFKDQINLTKQGYILTNDKMQTNIEGVFACGDVREKWLKQVATAVGDGAIAGFAAEKYIAENETFNTVIMQKEKPGLTYIYNAIDADSREFLTEVEKIENFFGDKIAVNRVDVYKSTGISDRLSIKEFPAAVITKDGNVYEKHIKDFNEETIVHALNSALN</sequence>
<dbReference type="PRINTS" id="PR00368">
    <property type="entry name" value="FADPNR"/>
</dbReference>
<feature type="transmembrane region" description="Helical" evidence="3">
    <location>
        <begin position="12"/>
        <end position="29"/>
    </location>
</feature>
<dbReference type="PANTHER" id="PTHR48105">
    <property type="entry name" value="THIOREDOXIN REDUCTASE 1-RELATED-RELATED"/>
    <property type="match status" value="1"/>
</dbReference>
<dbReference type="GO" id="GO:0016491">
    <property type="term" value="F:oxidoreductase activity"/>
    <property type="evidence" value="ECO:0007669"/>
    <property type="project" value="UniProtKB-KW"/>
</dbReference>
<dbReference type="PRINTS" id="PR00469">
    <property type="entry name" value="PNDRDTASEII"/>
</dbReference>
<keyword evidence="3" id="KW-0812">Transmembrane</keyword>
<keyword evidence="1" id="KW-0285">Flavoprotein</keyword>
<dbReference type="InterPro" id="IPR050097">
    <property type="entry name" value="Ferredoxin-NADP_redctase_2"/>
</dbReference>
<dbReference type="EMBL" id="CP058561">
    <property type="protein sequence ID" value="QUH30013.1"/>
    <property type="molecule type" value="Genomic_DNA"/>
</dbReference>
<dbReference type="Gene3D" id="3.50.50.60">
    <property type="entry name" value="FAD/NAD(P)-binding domain"/>
    <property type="match status" value="2"/>
</dbReference>
<dbReference type="AlphaFoldDB" id="A0A8J8MC11"/>
<dbReference type="KEGG" id="vgu:HYG85_14250"/>
<protein>
    <submittedName>
        <fullName evidence="5">FAD-dependent oxidoreductase</fullName>
    </submittedName>
</protein>
<dbReference type="SUPFAM" id="SSF52833">
    <property type="entry name" value="Thioredoxin-like"/>
    <property type="match status" value="1"/>
</dbReference>
<gene>
    <name evidence="5" type="ORF">HYG85_14250</name>
</gene>
<keyword evidence="6" id="KW-1185">Reference proteome</keyword>